<dbReference type="InterPro" id="IPR013083">
    <property type="entry name" value="Znf_RING/FYVE/PHD"/>
</dbReference>
<keyword evidence="3 6" id="KW-0863">Zinc-finger</keyword>
<dbReference type="InterPro" id="IPR000253">
    <property type="entry name" value="FHA_dom"/>
</dbReference>
<dbReference type="Pfam" id="PF17123">
    <property type="entry name" value="zf-RING_11"/>
    <property type="match status" value="1"/>
</dbReference>
<dbReference type="GO" id="GO:0061630">
    <property type="term" value="F:ubiquitin protein ligase activity"/>
    <property type="evidence" value="ECO:0007669"/>
    <property type="project" value="TreeGrafter"/>
</dbReference>
<reference evidence="10" key="1">
    <citation type="submission" date="2020-05" db="EMBL/GenBank/DDBJ databases">
        <title>Phylogenomic resolution of chytrid fungi.</title>
        <authorList>
            <person name="Stajich J.E."/>
            <person name="Amses K."/>
            <person name="Simmons R."/>
            <person name="Seto K."/>
            <person name="Myers J."/>
            <person name="Bonds A."/>
            <person name="Quandt C.A."/>
            <person name="Barry K."/>
            <person name="Liu P."/>
            <person name="Grigoriev I."/>
            <person name="Longcore J.E."/>
            <person name="James T.Y."/>
        </authorList>
    </citation>
    <scope>NUCLEOTIDE SEQUENCE</scope>
    <source>
        <strain evidence="10">JEL0513</strain>
    </source>
</reference>
<gene>
    <name evidence="10" type="ORF">HK100_003131</name>
</gene>
<evidence type="ECO:0000256" key="5">
    <source>
        <dbReference type="ARBA" id="ARBA00022833"/>
    </source>
</evidence>
<feature type="non-terminal residue" evidence="10">
    <location>
        <position position="505"/>
    </location>
</feature>
<sequence>MGKNWTDWFAVKKREQHREAKQLMATIAYANRERFPKTTKLSSNYHVRIESNRMWGFGSSSSANNQHATTPPALAQSASSASSATTVSTHEQNGGITALTYTYKIQIFPHREGAQLLGTIPGSAQAQRFHFDPVERDLKPGMMLKIGRKVDKKVPLPIVQPPDEVMSDEAVFSDGPGVLPSSYQSASDQPPSRPSVVDLSQTAAAASRLRAQPAVDFVAFKSKVVSRAHAELWVSDDGQVMFRDVGSSSGTWVNRHRLSPSGKESRPYVIKSGDVVQLGMDYQGRQEDMYKSVVMKIFVTMRSKEPPKPNPARLRASLRALLSAMNPSSVSSQSTSCTDCCICLSPLSPLQTLFLAPCSHCFHFRCVMPLLGSSVMFQCPLCRQVANLEKGVAEDEESLCDDDEVNAPVPAGETSLEEWLGVLRVDDNEQIGGTSSVGGNAATSSAAPGVVGATGGGDTAHIGSDDEDDDGHQSDEEVLRNLEVVLGDVVPGLDEEQRKLALERF</sequence>
<dbReference type="PROSITE" id="PS50089">
    <property type="entry name" value="ZF_RING_2"/>
    <property type="match status" value="1"/>
</dbReference>
<dbReference type="GO" id="GO:0008270">
    <property type="term" value="F:zinc ion binding"/>
    <property type="evidence" value="ECO:0007669"/>
    <property type="project" value="UniProtKB-KW"/>
</dbReference>
<keyword evidence="4" id="KW-0833">Ubl conjugation pathway</keyword>
<keyword evidence="2" id="KW-0479">Metal-binding</keyword>
<dbReference type="SMART" id="SM00240">
    <property type="entry name" value="FHA"/>
    <property type="match status" value="1"/>
</dbReference>
<dbReference type="GO" id="GO:0005829">
    <property type="term" value="C:cytosol"/>
    <property type="evidence" value="ECO:0007669"/>
    <property type="project" value="TreeGrafter"/>
</dbReference>
<dbReference type="SUPFAM" id="SSF49879">
    <property type="entry name" value="SMAD/FHA domain"/>
    <property type="match status" value="1"/>
</dbReference>
<dbReference type="Gene3D" id="2.60.200.20">
    <property type="match status" value="1"/>
</dbReference>
<dbReference type="PROSITE" id="PS50006">
    <property type="entry name" value="FHA_DOMAIN"/>
    <property type="match status" value="1"/>
</dbReference>
<proteinExistence type="predicted"/>
<keyword evidence="11" id="KW-1185">Reference proteome</keyword>
<evidence type="ECO:0000259" key="8">
    <source>
        <dbReference type="PROSITE" id="PS50006"/>
    </source>
</evidence>
<evidence type="ECO:0000259" key="9">
    <source>
        <dbReference type="PROSITE" id="PS50089"/>
    </source>
</evidence>
<accession>A0AAD5SUP6</accession>
<name>A0AAD5SUP6_9FUNG</name>
<protein>
    <submittedName>
        <fullName evidence="10">Uncharacterized protein</fullName>
    </submittedName>
</protein>
<feature type="region of interest" description="Disordered" evidence="7">
    <location>
        <begin position="60"/>
        <end position="86"/>
    </location>
</feature>
<feature type="compositionally biased region" description="Low complexity" evidence="7">
    <location>
        <begin position="68"/>
        <end position="86"/>
    </location>
</feature>
<comment type="caution">
    <text evidence="10">The sequence shown here is derived from an EMBL/GenBank/DDBJ whole genome shotgun (WGS) entry which is preliminary data.</text>
</comment>
<feature type="domain" description="RING-type" evidence="9">
    <location>
        <begin position="340"/>
        <end position="383"/>
    </location>
</feature>
<evidence type="ECO:0000313" key="11">
    <source>
        <dbReference type="Proteomes" id="UP001211907"/>
    </source>
</evidence>
<dbReference type="Pfam" id="PF00498">
    <property type="entry name" value="FHA"/>
    <property type="match status" value="1"/>
</dbReference>
<dbReference type="GO" id="GO:0006511">
    <property type="term" value="P:ubiquitin-dependent protein catabolic process"/>
    <property type="evidence" value="ECO:0007669"/>
    <property type="project" value="TreeGrafter"/>
</dbReference>
<dbReference type="GO" id="GO:0016567">
    <property type="term" value="P:protein ubiquitination"/>
    <property type="evidence" value="ECO:0007669"/>
    <property type="project" value="TreeGrafter"/>
</dbReference>
<dbReference type="Gene3D" id="3.30.40.10">
    <property type="entry name" value="Zinc/RING finger domain, C3HC4 (zinc finger)"/>
    <property type="match status" value="1"/>
</dbReference>
<evidence type="ECO:0000313" key="10">
    <source>
        <dbReference type="EMBL" id="KAJ3110175.1"/>
    </source>
</evidence>
<dbReference type="AlphaFoldDB" id="A0AAD5SUP6"/>
<keyword evidence="1" id="KW-0808">Transferase</keyword>
<dbReference type="GO" id="GO:0000151">
    <property type="term" value="C:ubiquitin ligase complex"/>
    <property type="evidence" value="ECO:0007669"/>
    <property type="project" value="TreeGrafter"/>
</dbReference>
<dbReference type="EMBL" id="JADGJH010001762">
    <property type="protein sequence ID" value="KAJ3110175.1"/>
    <property type="molecule type" value="Genomic_DNA"/>
</dbReference>
<dbReference type="GO" id="GO:0032153">
    <property type="term" value="C:cell division site"/>
    <property type="evidence" value="ECO:0007669"/>
    <property type="project" value="TreeGrafter"/>
</dbReference>
<evidence type="ECO:0000256" key="6">
    <source>
        <dbReference type="PROSITE-ProRule" id="PRU00175"/>
    </source>
</evidence>
<keyword evidence="5" id="KW-0862">Zinc</keyword>
<feature type="compositionally biased region" description="Polar residues" evidence="7">
    <location>
        <begin position="431"/>
        <end position="445"/>
    </location>
</feature>
<dbReference type="SMART" id="SM00184">
    <property type="entry name" value="RING"/>
    <property type="match status" value="1"/>
</dbReference>
<dbReference type="InterPro" id="IPR001841">
    <property type="entry name" value="Znf_RING"/>
</dbReference>
<evidence type="ECO:0000256" key="7">
    <source>
        <dbReference type="SAM" id="MobiDB-lite"/>
    </source>
</evidence>
<evidence type="ECO:0000256" key="1">
    <source>
        <dbReference type="ARBA" id="ARBA00022679"/>
    </source>
</evidence>
<organism evidence="10 11">
    <name type="scientific">Physocladia obscura</name>
    <dbReference type="NCBI Taxonomy" id="109957"/>
    <lineage>
        <taxon>Eukaryota</taxon>
        <taxon>Fungi</taxon>
        <taxon>Fungi incertae sedis</taxon>
        <taxon>Chytridiomycota</taxon>
        <taxon>Chytridiomycota incertae sedis</taxon>
        <taxon>Chytridiomycetes</taxon>
        <taxon>Chytridiales</taxon>
        <taxon>Chytriomycetaceae</taxon>
        <taxon>Physocladia</taxon>
    </lineage>
</organism>
<dbReference type="PANTHER" id="PTHR15067">
    <property type="entry name" value="E3 UBIQUITIN-PROTEIN LIGASE RNF8"/>
    <property type="match status" value="1"/>
</dbReference>
<evidence type="ECO:0000256" key="4">
    <source>
        <dbReference type="ARBA" id="ARBA00022786"/>
    </source>
</evidence>
<feature type="domain" description="FHA" evidence="8">
    <location>
        <begin position="210"/>
        <end position="258"/>
    </location>
</feature>
<dbReference type="Proteomes" id="UP001211907">
    <property type="component" value="Unassembled WGS sequence"/>
</dbReference>
<evidence type="ECO:0000256" key="2">
    <source>
        <dbReference type="ARBA" id="ARBA00022723"/>
    </source>
</evidence>
<evidence type="ECO:0000256" key="3">
    <source>
        <dbReference type="ARBA" id="ARBA00022771"/>
    </source>
</evidence>
<dbReference type="InterPro" id="IPR008984">
    <property type="entry name" value="SMAD_FHA_dom_sf"/>
</dbReference>
<dbReference type="SUPFAM" id="SSF57850">
    <property type="entry name" value="RING/U-box"/>
    <property type="match status" value="1"/>
</dbReference>
<dbReference type="PANTHER" id="PTHR15067:SF7">
    <property type="entry name" value="E3 UBIQUITIN-PROTEIN LIGASE DMA1-RELATED"/>
    <property type="match status" value="1"/>
</dbReference>
<feature type="region of interest" description="Disordered" evidence="7">
    <location>
        <begin position="431"/>
        <end position="476"/>
    </location>
</feature>